<dbReference type="OMA" id="MTCEDRR"/>
<dbReference type="EMBL" id="AGCU01001962">
    <property type="status" value="NOT_ANNOTATED_CDS"/>
    <property type="molecule type" value="Genomic_DNA"/>
</dbReference>
<organism evidence="1 2">
    <name type="scientific">Pelodiscus sinensis</name>
    <name type="common">Chinese softshell turtle</name>
    <name type="synonym">Trionyx sinensis</name>
    <dbReference type="NCBI Taxonomy" id="13735"/>
    <lineage>
        <taxon>Eukaryota</taxon>
        <taxon>Metazoa</taxon>
        <taxon>Chordata</taxon>
        <taxon>Craniata</taxon>
        <taxon>Vertebrata</taxon>
        <taxon>Euteleostomi</taxon>
        <taxon>Archelosauria</taxon>
        <taxon>Testudinata</taxon>
        <taxon>Testudines</taxon>
        <taxon>Cryptodira</taxon>
        <taxon>Trionychia</taxon>
        <taxon>Trionychidae</taxon>
        <taxon>Pelodiscus</taxon>
    </lineage>
</organism>
<keyword evidence="2" id="KW-1185">Reference proteome</keyword>
<evidence type="ECO:0000313" key="2">
    <source>
        <dbReference type="Proteomes" id="UP000007267"/>
    </source>
</evidence>
<evidence type="ECO:0000313" key="1">
    <source>
        <dbReference type="Ensembl" id="ENSPSIP00000016264.1"/>
    </source>
</evidence>
<dbReference type="GeneTree" id="ENSGT00390000001663"/>
<accession>K7G7K3</accession>
<sequence length="148" mass="16779">IITFKEDQTFALRLGGLEETFYDGQPAMLGYWEKLYLPRPVKMEVLGSVDDVPCLATGQQLLILVAGDGRVYAYEEERLHVVGGDLEEFLTVGLQRFGKEVYECAEGLASEEEKAKDPEIREIRQSTRDFVNSKADAFQKHLDFLKSL</sequence>
<dbReference type="AlphaFoldDB" id="K7G7K3"/>
<reference evidence="1" key="3">
    <citation type="submission" date="2025-08" db="UniProtKB">
        <authorList>
            <consortium name="Ensembl"/>
        </authorList>
    </citation>
    <scope>IDENTIFICATION</scope>
</reference>
<proteinExistence type="predicted"/>
<dbReference type="HOGENOM" id="CLU_120745_0_0_1"/>
<dbReference type="InterPro" id="IPR003360">
    <property type="entry name" value="US22-like"/>
</dbReference>
<dbReference type="Proteomes" id="UP000007267">
    <property type="component" value="Unassembled WGS sequence"/>
</dbReference>
<protein>
    <submittedName>
        <fullName evidence="1">Uncharacterized protein</fullName>
    </submittedName>
</protein>
<dbReference type="Pfam" id="PF02393">
    <property type="entry name" value="US22"/>
    <property type="match status" value="1"/>
</dbReference>
<name>K7G7K3_PELSI</name>
<reference evidence="1" key="4">
    <citation type="submission" date="2025-09" db="UniProtKB">
        <authorList>
            <consortium name="Ensembl"/>
        </authorList>
    </citation>
    <scope>IDENTIFICATION</scope>
</reference>
<reference evidence="2" key="2">
    <citation type="journal article" date="2013" name="Nat. Genet.">
        <title>The draft genomes of soft-shell turtle and green sea turtle yield insights into the development and evolution of the turtle-specific body plan.</title>
        <authorList>
            <person name="Wang Z."/>
            <person name="Pascual-Anaya J."/>
            <person name="Zadissa A."/>
            <person name="Li W."/>
            <person name="Niimura Y."/>
            <person name="Huang Z."/>
            <person name="Li C."/>
            <person name="White S."/>
            <person name="Xiong Z."/>
            <person name="Fang D."/>
            <person name="Wang B."/>
            <person name="Ming Y."/>
            <person name="Chen Y."/>
            <person name="Zheng Y."/>
            <person name="Kuraku S."/>
            <person name="Pignatelli M."/>
            <person name="Herrero J."/>
            <person name="Beal K."/>
            <person name="Nozawa M."/>
            <person name="Li Q."/>
            <person name="Wang J."/>
            <person name="Zhang H."/>
            <person name="Yu L."/>
            <person name="Shigenobu S."/>
            <person name="Wang J."/>
            <person name="Liu J."/>
            <person name="Flicek P."/>
            <person name="Searle S."/>
            <person name="Wang J."/>
            <person name="Kuratani S."/>
            <person name="Yin Y."/>
            <person name="Aken B."/>
            <person name="Zhang G."/>
            <person name="Irie N."/>
        </authorList>
    </citation>
    <scope>NUCLEOTIDE SEQUENCE [LARGE SCALE GENOMIC DNA]</scope>
    <source>
        <strain evidence="2">Daiwa-1</strain>
    </source>
</reference>
<dbReference type="eggNOG" id="ENOG502S8AS">
    <property type="taxonomic scope" value="Eukaryota"/>
</dbReference>
<dbReference type="Ensembl" id="ENSPSIT00000016340.1">
    <property type="protein sequence ID" value="ENSPSIP00000016264.1"/>
    <property type="gene ID" value="ENSPSIG00000014504.1"/>
</dbReference>
<reference evidence="2" key="1">
    <citation type="submission" date="2011-10" db="EMBL/GenBank/DDBJ databases">
        <authorList>
            <consortium name="Soft-shell Turtle Genome Consortium"/>
        </authorList>
    </citation>
    <scope>NUCLEOTIDE SEQUENCE [LARGE SCALE GENOMIC DNA]</scope>
    <source>
        <strain evidence="2">Daiwa-1</strain>
    </source>
</reference>